<evidence type="ECO:0000313" key="2">
    <source>
        <dbReference type="EMBL" id="PKY59581.1"/>
    </source>
</evidence>
<keyword evidence="1" id="KW-0812">Transmembrane</keyword>
<proteinExistence type="predicted"/>
<dbReference type="EMBL" id="LLXI01003636">
    <property type="protein sequence ID" value="PKY59581.1"/>
    <property type="molecule type" value="Genomic_DNA"/>
</dbReference>
<evidence type="ECO:0000313" key="3">
    <source>
        <dbReference type="Proteomes" id="UP000234323"/>
    </source>
</evidence>
<dbReference type="Proteomes" id="UP000234323">
    <property type="component" value="Unassembled WGS sequence"/>
</dbReference>
<sequence length="90" mass="10792">MFRNTGVENNLEKRFNVSSILIFVGDGFSRLLATQEQLFEPVMFYRYLSNGIFCRFTFGFLVSIYFETRLEFRNMVACWNRTNWNNVLNH</sequence>
<keyword evidence="1" id="KW-1133">Transmembrane helix</keyword>
<comment type="caution">
    <text evidence="2">The sequence shown here is derived from an EMBL/GenBank/DDBJ whole genome shotgun (WGS) entry which is preliminary data.</text>
</comment>
<reference evidence="2 3" key="1">
    <citation type="submission" date="2015-10" db="EMBL/GenBank/DDBJ databases">
        <title>Genome analyses suggest a sexual origin of heterokaryosis in a supposedly ancient asexual fungus.</title>
        <authorList>
            <person name="Ropars J."/>
            <person name="Sedzielewska K."/>
            <person name="Noel J."/>
            <person name="Charron P."/>
            <person name="Farinelli L."/>
            <person name="Marton T."/>
            <person name="Kruger M."/>
            <person name="Pelin A."/>
            <person name="Brachmann A."/>
            <person name="Corradi N."/>
        </authorList>
    </citation>
    <scope>NUCLEOTIDE SEQUENCE [LARGE SCALE GENOMIC DNA]</scope>
    <source>
        <strain evidence="2 3">A4</strain>
    </source>
</reference>
<evidence type="ECO:0000256" key="1">
    <source>
        <dbReference type="SAM" id="Phobius"/>
    </source>
</evidence>
<keyword evidence="1" id="KW-0472">Membrane</keyword>
<feature type="transmembrane region" description="Helical" evidence="1">
    <location>
        <begin position="47"/>
        <end position="66"/>
    </location>
</feature>
<protein>
    <submittedName>
        <fullName evidence="2">Uncharacterized protein</fullName>
    </submittedName>
</protein>
<accession>A0A2I1HL59</accession>
<gene>
    <name evidence="2" type="ORF">RhiirA4_482433</name>
</gene>
<name>A0A2I1HL59_9GLOM</name>
<organism evidence="2 3">
    <name type="scientific">Rhizophagus irregularis</name>
    <dbReference type="NCBI Taxonomy" id="588596"/>
    <lineage>
        <taxon>Eukaryota</taxon>
        <taxon>Fungi</taxon>
        <taxon>Fungi incertae sedis</taxon>
        <taxon>Mucoromycota</taxon>
        <taxon>Glomeromycotina</taxon>
        <taxon>Glomeromycetes</taxon>
        <taxon>Glomerales</taxon>
        <taxon>Glomeraceae</taxon>
        <taxon>Rhizophagus</taxon>
    </lineage>
</organism>
<dbReference type="AlphaFoldDB" id="A0A2I1HL59"/>
<keyword evidence="3" id="KW-1185">Reference proteome</keyword>